<dbReference type="PANTHER" id="PTHR30106:SF1">
    <property type="entry name" value="UPF0324 MEMBRANE PROTEIN FN0533"/>
    <property type="match status" value="1"/>
</dbReference>
<dbReference type="PANTHER" id="PTHR30106">
    <property type="entry name" value="INNER MEMBRANE PROTEIN YEIH-RELATED"/>
    <property type="match status" value="1"/>
</dbReference>
<feature type="transmembrane region" description="Helical" evidence="7">
    <location>
        <begin position="396"/>
        <end position="418"/>
    </location>
</feature>
<feature type="transmembrane region" description="Helical" evidence="7">
    <location>
        <begin position="332"/>
        <end position="351"/>
    </location>
</feature>
<dbReference type="RefSeq" id="WP_213298800.1">
    <property type="nucleotide sequence ID" value="NZ_JAGYVZ010000008.1"/>
</dbReference>
<evidence type="ECO:0000256" key="7">
    <source>
        <dbReference type="SAM" id="Phobius"/>
    </source>
</evidence>
<organism evidence="8 9">
    <name type="scientific">Flavobacterium psychroterrae</name>
    <dbReference type="NCBI Taxonomy" id="2133767"/>
    <lineage>
        <taxon>Bacteria</taxon>
        <taxon>Pseudomonadati</taxon>
        <taxon>Bacteroidota</taxon>
        <taxon>Flavobacteriia</taxon>
        <taxon>Flavobacteriales</taxon>
        <taxon>Flavobacteriaceae</taxon>
        <taxon>Flavobacterium</taxon>
    </lineage>
</organism>
<feature type="transmembrane region" description="Helical" evidence="7">
    <location>
        <begin position="14"/>
        <end position="38"/>
    </location>
</feature>
<dbReference type="Pfam" id="PF03601">
    <property type="entry name" value="Cons_hypoth698"/>
    <property type="match status" value="1"/>
</dbReference>
<feature type="transmembrane region" description="Helical" evidence="7">
    <location>
        <begin position="226"/>
        <end position="248"/>
    </location>
</feature>
<evidence type="ECO:0000256" key="1">
    <source>
        <dbReference type="ARBA" id="ARBA00004651"/>
    </source>
</evidence>
<evidence type="ECO:0000313" key="8">
    <source>
        <dbReference type="EMBL" id="MBS7231395.1"/>
    </source>
</evidence>
<accession>A0ABS5PC31</accession>
<comment type="similarity">
    <text evidence="2">Belongs to the UPF0324 family.</text>
</comment>
<name>A0ABS5PC31_9FLAO</name>
<dbReference type="EMBL" id="JAGYVZ010000008">
    <property type="protein sequence ID" value="MBS7231395.1"/>
    <property type="molecule type" value="Genomic_DNA"/>
</dbReference>
<comment type="caution">
    <text evidence="8">The sequence shown here is derived from an EMBL/GenBank/DDBJ whole genome shotgun (WGS) entry which is preliminary data.</text>
</comment>
<evidence type="ECO:0000256" key="4">
    <source>
        <dbReference type="ARBA" id="ARBA00022692"/>
    </source>
</evidence>
<keyword evidence="3" id="KW-1003">Cell membrane</keyword>
<feature type="transmembrane region" description="Helical" evidence="7">
    <location>
        <begin position="292"/>
        <end position="312"/>
    </location>
</feature>
<evidence type="ECO:0000256" key="3">
    <source>
        <dbReference type="ARBA" id="ARBA00022475"/>
    </source>
</evidence>
<feature type="transmembrane region" description="Helical" evidence="7">
    <location>
        <begin position="143"/>
        <end position="162"/>
    </location>
</feature>
<evidence type="ECO:0000256" key="2">
    <source>
        <dbReference type="ARBA" id="ARBA00007977"/>
    </source>
</evidence>
<protein>
    <submittedName>
        <fullName evidence="8">Sulfate exporter family transporter</fullName>
    </submittedName>
</protein>
<evidence type="ECO:0000313" key="9">
    <source>
        <dbReference type="Proteomes" id="UP000722625"/>
    </source>
</evidence>
<keyword evidence="4 7" id="KW-0812">Transmembrane</keyword>
<proteinExistence type="inferred from homology"/>
<sequence length="420" mass="45745">MSTPTKTFTIHEDWTVVILGFIIIGISLFIFLPEVPVFKWSTGTELLYDVFDFGNIKTLALQFLYLISIGTLGAFLIGKSVKYFLLGFPVVYILTVIALIIAGNTEVKGLNLEAVIFSLAIGLAIGNFFQLPDWFLSALSTEVFVKIGLVLLGTSVIFADILKAGSLGLIQALIVVLSVWYFAFWLCKKLKVDDELTMMISSAVSICGVSAAIATSGAIKGDSKKLSYVISIVLVTAIPMMIFMPMIAKYFNFPEEVTGAWLGGSIDTSGAVVASGSLVGETALKISTIVKFSQNVLLGIAAFAISVYWTYTHNKSAEAVESKPTLSVIWERFPKFVIGFIAASLLFSFVLSPEVRDGVKDSLKNLQGIWFALAFTSIGLETNFKDLLSNNSRKPLYAFLIAQLFNVIVTLIIAFLLFGK</sequence>
<keyword evidence="6 7" id="KW-0472">Membrane</keyword>
<comment type="subcellular location">
    <subcellularLocation>
        <location evidence="1">Cell membrane</location>
        <topology evidence="1">Multi-pass membrane protein</topology>
    </subcellularLocation>
</comment>
<keyword evidence="5 7" id="KW-1133">Transmembrane helix</keyword>
<reference evidence="8 9" key="1">
    <citation type="journal article" date="2018" name="Int. J. Syst. Evol. Microbiol.">
        <title>Flavobacterium chryseum sp. nov. and Flavobacterium psychroterrae sp. nov., novel environmental bacteria isolated from Antarctica.</title>
        <authorList>
            <person name="Kralova S."/>
            <person name="Svec P."/>
            <person name="Busse H.J."/>
            <person name="Stankova E."/>
            <person name="Vaczi P."/>
            <person name="Sedlacek I."/>
        </authorList>
    </citation>
    <scope>NUCLEOTIDE SEQUENCE [LARGE SCALE GENOMIC DNA]</scope>
    <source>
        <strain evidence="8 9">CCM 8827</strain>
    </source>
</reference>
<feature type="transmembrane region" description="Helical" evidence="7">
    <location>
        <begin position="83"/>
        <end position="102"/>
    </location>
</feature>
<dbReference type="Proteomes" id="UP000722625">
    <property type="component" value="Unassembled WGS sequence"/>
</dbReference>
<gene>
    <name evidence="8" type="ORF">KHA90_10205</name>
</gene>
<evidence type="ECO:0000256" key="6">
    <source>
        <dbReference type="ARBA" id="ARBA00023136"/>
    </source>
</evidence>
<keyword evidence="9" id="KW-1185">Reference proteome</keyword>
<feature type="transmembrane region" description="Helical" evidence="7">
    <location>
        <begin position="198"/>
        <end position="219"/>
    </location>
</feature>
<feature type="transmembrane region" description="Helical" evidence="7">
    <location>
        <begin position="363"/>
        <end position="384"/>
    </location>
</feature>
<feature type="transmembrane region" description="Helical" evidence="7">
    <location>
        <begin position="59"/>
        <end position="77"/>
    </location>
</feature>
<evidence type="ECO:0000256" key="5">
    <source>
        <dbReference type="ARBA" id="ARBA00022989"/>
    </source>
</evidence>
<dbReference type="InterPro" id="IPR018383">
    <property type="entry name" value="UPF0324_pro"/>
</dbReference>
<feature type="transmembrane region" description="Helical" evidence="7">
    <location>
        <begin position="260"/>
        <end position="280"/>
    </location>
</feature>
<feature type="transmembrane region" description="Helical" evidence="7">
    <location>
        <begin position="169"/>
        <end position="186"/>
    </location>
</feature>